<dbReference type="PROSITE" id="PS00237">
    <property type="entry name" value="G_PROTEIN_RECEP_F1_1"/>
    <property type="match status" value="1"/>
</dbReference>
<accession>A0A3M6U3I3</accession>
<evidence type="ECO:0000256" key="10">
    <source>
        <dbReference type="SAM" id="Phobius"/>
    </source>
</evidence>
<feature type="transmembrane region" description="Helical" evidence="10">
    <location>
        <begin position="214"/>
        <end position="233"/>
    </location>
</feature>
<feature type="transmembrane region" description="Helical" evidence="10">
    <location>
        <begin position="333"/>
        <end position="353"/>
    </location>
</feature>
<sequence length="563" mass="65382">MIEMWFFIFGWLFTVLTVFENVFVMYLIITRPQLRVTSNWFVLSLALADFCVGLSYFPLLFVSSFFPSQLPVDHTGNWFKISHTFLYSSTANLCVLTADRYLAVTMPLKYLLRMTNEKVIYLISLAWIAPLFLFTLPSIFVYSGGNELLIFGFEMFRVSIFQLVPSILFIFVICRLCFIARDISRKEAALMAQISYNFQPQQNATRKKCKEKKASVNMIIFIIVFFVLCHIGGNFRCFCYVFKTCIVSDGLERAIHIFFVMNSAVNPVVYAVLKKDIKRELMKMCAIPRLHVKTNWFILSLALADFCFGLSYFPMIFTSYFNAQISTDHSGLWFKISHTFLYSSCVNLCVLITDKYITVMKPLRYDSYVTRKRLLSALALAWITPFLLFTVPSFFTYSGRNDLFTFAFETFRVLIFQLVPSVAFVLITGHLFLIARSISQKETLLLAQLKFNFCEHPKKRVKKIKERKASMKMIFLIILFFVLCHIGGNYRCFCFTFKMCVASETLKKVIHICFIINSAVNPLVYAFLKKDMKRELKNVAIEQKLSLVRAFKRNSSEPAIELR</sequence>
<dbReference type="Gene3D" id="1.20.1070.10">
    <property type="entry name" value="Rhodopsin 7-helix transmembrane proteins"/>
    <property type="match status" value="2"/>
</dbReference>
<feature type="transmembrane region" description="Helical" evidence="10">
    <location>
        <begin position="6"/>
        <end position="28"/>
    </location>
</feature>
<organism evidence="12 13">
    <name type="scientific">Pocillopora damicornis</name>
    <name type="common">Cauliflower coral</name>
    <name type="synonym">Millepora damicornis</name>
    <dbReference type="NCBI Taxonomy" id="46731"/>
    <lineage>
        <taxon>Eukaryota</taxon>
        <taxon>Metazoa</taxon>
        <taxon>Cnidaria</taxon>
        <taxon>Anthozoa</taxon>
        <taxon>Hexacorallia</taxon>
        <taxon>Scleractinia</taxon>
        <taxon>Astrocoeniina</taxon>
        <taxon>Pocilloporidae</taxon>
        <taxon>Pocillopora</taxon>
    </lineage>
</organism>
<evidence type="ECO:0000259" key="11">
    <source>
        <dbReference type="PROSITE" id="PS50262"/>
    </source>
</evidence>
<feature type="transmembrane region" description="Helical" evidence="10">
    <location>
        <begin position="78"/>
        <end position="98"/>
    </location>
</feature>
<dbReference type="AlphaFoldDB" id="A0A3M6U3I3"/>
<dbReference type="SUPFAM" id="SSF81321">
    <property type="entry name" value="Family A G protein-coupled receptor-like"/>
    <property type="match status" value="2"/>
</dbReference>
<keyword evidence="13" id="KW-1185">Reference proteome</keyword>
<feature type="domain" description="G-protein coupled receptors family 1 profile" evidence="11">
    <location>
        <begin position="20"/>
        <end position="270"/>
    </location>
</feature>
<keyword evidence="4 10" id="KW-1133">Transmembrane helix</keyword>
<keyword evidence="3 9" id="KW-0812">Transmembrane</keyword>
<evidence type="ECO:0000256" key="3">
    <source>
        <dbReference type="ARBA" id="ARBA00022692"/>
    </source>
</evidence>
<dbReference type="InterPro" id="IPR017452">
    <property type="entry name" value="GPCR_Rhodpsn_7TM"/>
</dbReference>
<evidence type="ECO:0000256" key="1">
    <source>
        <dbReference type="ARBA" id="ARBA00004651"/>
    </source>
</evidence>
<reference evidence="12 13" key="1">
    <citation type="journal article" date="2018" name="Sci. Rep.">
        <title>Comparative analysis of the Pocillopora damicornis genome highlights role of immune system in coral evolution.</title>
        <authorList>
            <person name="Cunning R."/>
            <person name="Bay R.A."/>
            <person name="Gillette P."/>
            <person name="Baker A.C."/>
            <person name="Traylor-Knowles N."/>
        </authorList>
    </citation>
    <scope>NUCLEOTIDE SEQUENCE [LARGE SCALE GENOMIC DNA]</scope>
    <source>
        <strain evidence="12">RSMAS</strain>
        <tissue evidence="12">Whole animal</tissue>
    </source>
</reference>
<dbReference type="PANTHER" id="PTHR24249">
    <property type="entry name" value="HISTAMINE RECEPTOR-RELATED G-PROTEIN COUPLED RECEPTOR"/>
    <property type="match status" value="1"/>
</dbReference>
<keyword evidence="7 9" id="KW-0675">Receptor</keyword>
<dbReference type="OrthoDB" id="9444602at2759"/>
<protein>
    <recommendedName>
        <fullName evidence="11">G-protein coupled receptors family 1 profile domain-containing protein</fullName>
    </recommendedName>
</protein>
<evidence type="ECO:0000256" key="8">
    <source>
        <dbReference type="ARBA" id="ARBA00023224"/>
    </source>
</evidence>
<feature type="transmembrane region" description="Helical" evidence="10">
    <location>
        <begin position="374"/>
        <end position="395"/>
    </location>
</feature>
<evidence type="ECO:0000256" key="6">
    <source>
        <dbReference type="ARBA" id="ARBA00023136"/>
    </source>
</evidence>
<dbReference type="PROSITE" id="PS50262">
    <property type="entry name" value="G_PROTEIN_RECEP_F1_2"/>
    <property type="match status" value="2"/>
</dbReference>
<evidence type="ECO:0000256" key="2">
    <source>
        <dbReference type="ARBA" id="ARBA00022475"/>
    </source>
</evidence>
<keyword evidence="5 9" id="KW-0297">G-protein coupled receptor</keyword>
<dbReference type="CDD" id="cd00637">
    <property type="entry name" value="7tm_classA_rhodopsin-like"/>
    <property type="match status" value="2"/>
</dbReference>
<dbReference type="EMBL" id="RCHS01002306">
    <property type="protein sequence ID" value="RMX48171.1"/>
    <property type="molecule type" value="Genomic_DNA"/>
</dbReference>
<dbReference type="Proteomes" id="UP000275408">
    <property type="component" value="Unassembled WGS sequence"/>
</dbReference>
<feature type="transmembrane region" description="Helical" evidence="10">
    <location>
        <begin position="415"/>
        <end position="435"/>
    </location>
</feature>
<keyword evidence="8 9" id="KW-0807">Transducer</keyword>
<dbReference type="InterPro" id="IPR000276">
    <property type="entry name" value="GPCR_Rhodpsn"/>
</dbReference>
<keyword evidence="2" id="KW-1003">Cell membrane</keyword>
<feature type="transmembrane region" description="Helical" evidence="10">
    <location>
        <begin position="508"/>
        <end position="528"/>
    </location>
</feature>
<comment type="subcellular location">
    <subcellularLocation>
        <location evidence="1">Cell membrane</location>
        <topology evidence="1">Multi-pass membrane protein</topology>
    </subcellularLocation>
</comment>
<gene>
    <name evidence="12" type="ORF">pdam_00015375</name>
</gene>
<dbReference type="GO" id="GO:0005886">
    <property type="term" value="C:plasma membrane"/>
    <property type="evidence" value="ECO:0007669"/>
    <property type="project" value="UniProtKB-SubCell"/>
</dbReference>
<feature type="transmembrane region" description="Helical" evidence="10">
    <location>
        <begin position="294"/>
        <end position="313"/>
    </location>
</feature>
<feature type="transmembrane region" description="Helical" evidence="10">
    <location>
        <begin position="119"/>
        <end position="140"/>
    </location>
</feature>
<feature type="transmembrane region" description="Helical" evidence="10">
    <location>
        <begin position="469"/>
        <end position="488"/>
    </location>
</feature>
<comment type="similarity">
    <text evidence="9">Belongs to the G-protein coupled receptor 1 family.</text>
</comment>
<name>A0A3M6U3I3_POCDA</name>
<dbReference type="PRINTS" id="PR00237">
    <property type="entry name" value="GPCRRHODOPSN"/>
</dbReference>
<feature type="transmembrane region" description="Helical" evidence="10">
    <location>
        <begin position="253"/>
        <end position="273"/>
    </location>
</feature>
<evidence type="ECO:0000256" key="7">
    <source>
        <dbReference type="ARBA" id="ARBA00023170"/>
    </source>
</evidence>
<evidence type="ECO:0000313" key="12">
    <source>
        <dbReference type="EMBL" id="RMX48171.1"/>
    </source>
</evidence>
<feature type="transmembrane region" description="Helical" evidence="10">
    <location>
        <begin position="160"/>
        <end position="178"/>
    </location>
</feature>
<evidence type="ECO:0000256" key="9">
    <source>
        <dbReference type="RuleBase" id="RU000688"/>
    </source>
</evidence>
<evidence type="ECO:0000256" key="4">
    <source>
        <dbReference type="ARBA" id="ARBA00022989"/>
    </source>
</evidence>
<dbReference type="Pfam" id="PF00001">
    <property type="entry name" value="7tm_1"/>
    <property type="match status" value="2"/>
</dbReference>
<feature type="domain" description="G-protein coupled receptors family 1 profile" evidence="11">
    <location>
        <begin position="265"/>
        <end position="525"/>
    </location>
</feature>
<proteinExistence type="inferred from homology"/>
<comment type="caution">
    <text evidence="12">The sequence shown here is derived from an EMBL/GenBank/DDBJ whole genome shotgun (WGS) entry which is preliminary data.</text>
</comment>
<dbReference type="PANTHER" id="PTHR24249:SF372">
    <property type="entry name" value="G-PROTEIN COUPLED RECEPTORS FAMILY 1 PROFILE DOMAIN-CONTAINING PROTEIN"/>
    <property type="match status" value="1"/>
</dbReference>
<feature type="transmembrane region" description="Helical" evidence="10">
    <location>
        <begin position="40"/>
        <end position="66"/>
    </location>
</feature>
<evidence type="ECO:0000313" key="13">
    <source>
        <dbReference type="Proteomes" id="UP000275408"/>
    </source>
</evidence>
<dbReference type="GO" id="GO:0004930">
    <property type="term" value="F:G protein-coupled receptor activity"/>
    <property type="evidence" value="ECO:0007669"/>
    <property type="project" value="UniProtKB-KW"/>
</dbReference>
<keyword evidence="6 10" id="KW-0472">Membrane</keyword>
<evidence type="ECO:0000256" key="5">
    <source>
        <dbReference type="ARBA" id="ARBA00023040"/>
    </source>
</evidence>
<dbReference type="InterPro" id="IPR050569">
    <property type="entry name" value="TAAR"/>
</dbReference>